<evidence type="ECO:0000259" key="5">
    <source>
        <dbReference type="SMART" id="SM00482"/>
    </source>
</evidence>
<keyword evidence="2" id="KW-0808">Transferase</keyword>
<dbReference type="Gene3D" id="3.30.420.10">
    <property type="entry name" value="Ribonuclease H-like superfamily/Ribonuclease H"/>
    <property type="match status" value="1"/>
</dbReference>
<evidence type="ECO:0000256" key="4">
    <source>
        <dbReference type="ARBA" id="ARBA00022705"/>
    </source>
</evidence>
<sequence>MKILSADVKGPIRIYVIETAEDLPHFYQFVNENEDFLGFDTETTGGFNWWDAPDNYGCRLAQFGNWDTAFILPVEYGGPFVEAMKWALDKVKRLSAQNRGFDFHVIESCFGVDPFPLVQKTWDTKILAHLVDGRAVKEGGVGLKLEELVKHYVDPGLGARIKGSMNEIAKDMNSQKEVVGFKARDRAKNTLEFRFSDRPGLTKEELKDEGYSYIREFKEGVYGKVTKDNVWSKVPLFHEGYNLYAGMDPIFAYRLVKILFPKIPKKSLDYGLIGWEHRLHWVTYQMERTGYLVDVPYVKMRIEELKEEEAKWRAVAAEWGVDLIGSSEQIIEALQGLGFKLTKRTKPTEAHPQGQLSTDESVLSSIDHPLTEAILKAKSAEKKRSTWFENILKNLSRDGRVHVSINSCQARSARMTVTGAIAAQTLPAGTGYVRHAFLAEPGHVTATVDYSSMELMFLAADSGDRRMLKAYKDGEDLHNITAAGAFGLMGWDPNDKSAKHPKRKAGKGTNYTVCFGGGKKAVHEQWDISMEDAERAVKAFWDTYPATRKLSDKCTNEAKRNGYIITATGRRILTDERRPYAGMNYRIQSTCRDITARALIELDKAGFTPYMRLPVHDEIVMSFPKDRAKEMAAEVSRIMSFTYKGLTIPADYEVGDRSWGSCLDKEDSKH</sequence>
<dbReference type="PANTHER" id="PTHR10133">
    <property type="entry name" value="DNA POLYMERASE I"/>
    <property type="match status" value="1"/>
</dbReference>
<reference evidence="7" key="1">
    <citation type="submission" date="2018-04" db="EMBL/GenBank/DDBJ databases">
        <authorList>
            <person name="Go L.Y."/>
            <person name="Mitchell J.A."/>
        </authorList>
    </citation>
    <scope>NUCLEOTIDE SEQUENCE [LARGE SCALE GENOMIC DNA]</scope>
</reference>
<dbReference type="SMART" id="SM00482">
    <property type="entry name" value="POLAc"/>
    <property type="match status" value="1"/>
</dbReference>
<dbReference type="SUPFAM" id="SSF56672">
    <property type="entry name" value="DNA/RNA polymerases"/>
    <property type="match status" value="1"/>
</dbReference>
<dbReference type="KEGG" id="vg:80019328"/>
<dbReference type="SUPFAM" id="SSF53098">
    <property type="entry name" value="Ribonuclease H-like"/>
    <property type="match status" value="1"/>
</dbReference>
<dbReference type="GO" id="GO:0003677">
    <property type="term" value="F:DNA binding"/>
    <property type="evidence" value="ECO:0007669"/>
    <property type="project" value="InterPro"/>
</dbReference>
<dbReference type="PRINTS" id="PR00868">
    <property type="entry name" value="DNAPOLI"/>
</dbReference>
<dbReference type="Gene3D" id="3.30.70.370">
    <property type="match status" value="1"/>
</dbReference>
<dbReference type="InterPro" id="IPR002298">
    <property type="entry name" value="DNA_polymerase_A"/>
</dbReference>
<dbReference type="GO" id="GO:0006261">
    <property type="term" value="P:DNA-templated DNA replication"/>
    <property type="evidence" value="ECO:0007669"/>
    <property type="project" value="InterPro"/>
</dbReference>
<keyword evidence="3" id="KW-0548">Nucleotidyltransferase</keyword>
<dbReference type="Pfam" id="PF00476">
    <property type="entry name" value="DNA_pol_A"/>
    <property type="match status" value="1"/>
</dbReference>
<dbReference type="RefSeq" id="YP_010754642.1">
    <property type="nucleotide sequence ID" value="NC_073462.1"/>
</dbReference>
<organism evidence="6 7">
    <name type="scientific">Streptomyces phage Ibantik</name>
    <dbReference type="NCBI Taxonomy" id="2182397"/>
    <lineage>
        <taxon>Viruses</taxon>
        <taxon>Duplodnaviria</taxon>
        <taxon>Heunggongvirae</taxon>
        <taxon>Uroviricota</taxon>
        <taxon>Caudoviricetes</taxon>
        <taxon>Ibantikvirus</taxon>
        <taxon>Ibantikvirus ibantik</taxon>
    </lineage>
</organism>
<dbReference type="GO" id="GO:0006302">
    <property type="term" value="P:double-strand break repair"/>
    <property type="evidence" value="ECO:0007669"/>
    <property type="project" value="TreeGrafter"/>
</dbReference>
<dbReference type="Gene3D" id="1.10.150.20">
    <property type="entry name" value="5' to 3' exonuclease, C-terminal subdomain"/>
    <property type="match status" value="1"/>
</dbReference>
<keyword evidence="1" id="KW-0696">RNA-directed RNA polymerase</keyword>
<dbReference type="InterPro" id="IPR012337">
    <property type="entry name" value="RNaseH-like_sf"/>
</dbReference>
<dbReference type="GO" id="GO:0039693">
    <property type="term" value="P:viral DNA genome replication"/>
    <property type="evidence" value="ECO:0007669"/>
    <property type="project" value="UniProtKB-KW"/>
</dbReference>
<dbReference type="InterPro" id="IPR043502">
    <property type="entry name" value="DNA/RNA_pol_sf"/>
</dbReference>
<name>A0A2U8UNN0_9CAUD</name>
<evidence type="ECO:0000256" key="2">
    <source>
        <dbReference type="ARBA" id="ARBA00022679"/>
    </source>
</evidence>
<dbReference type="InterPro" id="IPR036397">
    <property type="entry name" value="RNaseH_sf"/>
</dbReference>
<keyword evidence="7" id="KW-1185">Reference proteome</keyword>
<dbReference type="GeneID" id="80019328"/>
<accession>A0A2U8UNN0</accession>
<evidence type="ECO:0000313" key="7">
    <source>
        <dbReference type="Proteomes" id="UP000247188"/>
    </source>
</evidence>
<evidence type="ECO:0000256" key="1">
    <source>
        <dbReference type="ARBA" id="ARBA00022484"/>
    </source>
</evidence>
<gene>
    <name evidence="6" type="primary">18</name>
    <name evidence="6" type="ORF">SEA_IBANTIK_18</name>
</gene>
<protein>
    <submittedName>
        <fullName evidence="6">DNA polymerase I</fullName>
    </submittedName>
</protein>
<proteinExistence type="predicted"/>
<dbReference type="GO" id="GO:0003887">
    <property type="term" value="F:DNA-directed DNA polymerase activity"/>
    <property type="evidence" value="ECO:0007669"/>
    <property type="project" value="InterPro"/>
</dbReference>
<evidence type="ECO:0000256" key="3">
    <source>
        <dbReference type="ARBA" id="ARBA00022695"/>
    </source>
</evidence>
<dbReference type="Gene3D" id="1.20.1060.10">
    <property type="entry name" value="Taq DNA Polymerase, Chain T, domain 4"/>
    <property type="match status" value="1"/>
</dbReference>
<dbReference type="PANTHER" id="PTHR10133:SF27">
    <property type="entry name" value="DNA POLYMERASE NU"/>
    <property type="match status" value="1"/>
</dbReference>
<dbReference type="InterPro" id="IPR001098">
    <property type="entry name" value="DNA-dir_DNA_pol_A_palm_dom"/>
</dbReference>
<feature type="domain" description="DNA-directed DNA polymerase family A palm" evidence="5">
    <location>
        <begin position="433"/>
        <end position="627"/>
    </location>
</feature>
<dbReference type="EMBL" id="MH155870">
    <property type="protein sequence ID" value="AWN05242.1"/>
    <property type="molecule type" value="Genomic_DNA"/>
</dbReference>
<keyword evidence="4" id="KW-0235">DNA replication</keyword>
<evidence type="ECO:0000313" key="6">
    <source>
        <dbReference type="EMBL" id="AWN05242.1"/>
    </source>
</evidence>
<dbReference type="Proteomes" id="UP000247188">
    <property type="component" value="Segment"/>
</dbReference>